<dbReference type="EMBL" id="MLJW01000119">
    <property type="protein sequence ID" value="OIQ98440.1"/>
    <property type="molecule type" value="Genomic_DNA"/>
</dbReference>
<dbReference type="AlphaFoldDB" id="A0A1J5RQ62"/>
<evidence type="ECO:0000256" key="1">
    <source>
        <dbReference type="ARBA" id="ARBA00023186"/>
    </source>
</evidence>
<accession>A0A1J5RQ62</accession>
<feature type="domain" description="J" evidence="3">
    <location>
        <begin position="131"/>
        <end position="188"/>
    </location>
</feature>
<dbReference type="Gene3D" id="1.10.287.110">
    <property type="entry name" value="DnaJ domain"/>
    <property type="match status" value="1"/>
</dbReference>
<sequence>MTGQTRKFWPPRDKTAPQGDFRPCDHPGCTQCGEYRAPKSRDALTDYYWFCLEHVRQYNLAWDYYAGLRPEEIERMVRYDTTWQRPTWPLGTMSGGRWRLDPERVKDGFGFFEDDLGPAAKERRPPPAEEQALALMDLHYPLTVEALKARYKDLCKQHHPDANNGDKAAEERFKQIGQAYQILLDALAG</sequence>
<dbReference type="PANTHER" id="PTHR44145">
    <property type="entry name" value="DNAJ HOMOLOG SUBFAMILY A MEMBER 3, MITOCHONDRIAL"/>
    <property type="match status" value="1"/>
</dbReference>
<proteinExistence type="predicted"/>
<dbReference type="SMART" id="SM00271">
    <property type="entry name" value="DnaJ"/>
    <property type="match status" value="1"/>
</dbReference>
<protein>
    <submittedName>
        <fullName evidence="4">Chaperone protein DnaJ</fullName>
    </submittedName>
</protein>
<dbReference type="InterPro" id="IPR001623">
    <property type="entry name" value="DnaJ_domain"/>
</dbReference>
<dbReference type="InterPro" id="IPR051938">
    <property type="entry name" value="Apopto_cytoskel_mod"/>
</dbReference>
<name>A0A1J5RQ62_9ZZZZ</name>
<dbReference type="PANTHER" id="PTHR44145:SF3">
    <property type="entry name" value="DNAJ HOMOLOG SUBFAMILY A MEMBER 3, MITOCHONDRIAL"/>
    <property type="match status" value="1"/>
</dbReference>
<keyword evidence="1" id="KW-0143">Chaperone</keyword>
<dbReference type="SUPFAM" id="SSF46565">
    <property type="entry name" value="Chaperone J-domain"/>
    <property type="match status" value="1"/>
</dbReference>
<evidence type="ECO:0000256" key="2">
    <source>
        <dbReference type="SAM" id="MobiDB-lite"/>
    </source>
</evidence>
<organism evidence="4">
    <name type="scientific">mine drainage metagenome</name>
    <dbReference type="NCBI Taxonomy" id="410659"/>
    <lineage>
        <taxon>unclassified sequences</taxon>
        <taxon>metagenomes</taxon>
        <taxon>ecological metagenomes</taxon>
    </lineage>
</organism>
<evidence type="ECO:0000313" key="4">
    <source>
        <dbReference type="EMBL" id="OIQ98440.1"/>
    </source>
</evidence>
<dbReference type="CDD" id="cd06257">
    <property type="entry name" value="DnaJ"/>
    <property type="match status" value="1"/>
</dbReference>
<comment type="caution">
    <text evidence="4">The sequence shown here is derived from an EMBL/GenBank/DDBJ whole genome shotgun (WGS) entry which is preliminary data.</text>
</comment>
<gene>
    <name evidence="4" type="primary">dnaJ_12</name>
    <name evidence="4" type="ORF">GALL_195660</name>
</gene>
<dbReference type="Pfam" id="PF00226">
    <property type="entry name" value="DnaJ"/>
    <property type="match status" value="1"/>
</dbReference>
<reference evidence="4" key="1">
    <citation type="submission" date="2016-10" db="EMBL/GenBank/DDBJ databases">
        <title>Sequence of Gallionella enrichment culture.</title>
        <authorList>
            <person name="Poehlein A."/>
            <person name="Muehling M."/>
            <person name="Daniel R."/>
        </authorList>
    </citation>
    <scope>NUCLEOTIDE SEQUENCE</scope>
</reference>
<feature type="region of interest" description="Disordered" evidence="2">
    <location>
        <begin position="1"/>
        <end position="21"/>
    </location>
</feature>
<dbReference type="PRINTS" id="PR00625">
    <property type="entry name" value="JDOMAIN"/>
</dbReference>
<evidence type="ECO:0000259" key="3">
    <source>
        <dbReference type="PROSITE" id="PS50076"/>
    </source>
</evidence>
<dbReference type="InterPro" id="IPR036869">
    <property type="entry name" value="J_dom_sf"/>
</dbReference>
<dbReference type="PROSITE" id="PS50076">
    <property type="entry name" value="DNAJ_2"/>
    <property type="match status" value="1"/>
</dbReference>